<dbReference type="AlphaFoldDB" id="A0A5C7FEH4"/>
<proteinExistence type="predicted"/>
<sequence>MNLKYHHLSLLLVLFVMGTGCMPDDLDSDAHVMEKFRERIADLTRNLERDCNGDVLEEAMRRADSLLLDRAKRIRRIEGRPPRPGRPGAPPVKELSSPLPLRPLFPFEIRFDTLLRDSLLLDSLHLDSIDRGLLPEVEIDLEDEN</sequence>
<comment type="caution">
    <text evidence="2">The sequence shown here is derived from an EMBL/GenBank/DDBJ whole genome shotgun (WGS) entry which is preliminary data.</text>
</comment>
<dbReference type="OrthoDB" id="1496317at2"/>
<name>A0A5C7FEH4_9BACT</name>
<evidence type="ECO:0000313" key="2">
    <source>
        <dbReference type="EMBL" id="TXF89171.1"/>
    </source>
</evidence>
<evidence type="ECO:0000313" key="3">
    <source>
        <dbReference type="Proteomes" id="UP000321907"/>
    </source>
</evidence>
<reference evidence="2 3" key="1">
    <citation type="submission" date="2019-08" db="EMBL/GenBank/DDBJ databases">
        <title>Lewinella sp. strain SSH13 Genome sequencing and assembly.</title>
        <authorList>
            <person name="Kim I."/>
        </authorList>
    </citation>
    <scope>NUCLEOTIDE SEQUENCE [LARGE SCALE GENOMIC DNA]</scope>
    <source>
        <strain evidence="2 3">SSH13</strain>
    </source>
</reference>
<feature type="region of interest" description="Disordered" evidence="1">
    <location>
        <begin position="77"/>
        <end position="96"/>
    </location>
</feature>
<dbReference type="RefSeq" id="WP_147930933.1">
    <property type="nucleotide sequence ID" value="NZ_VOXD01000016.1"/>
</dbReference>
<evidence type="ECO:0000256" key="1">
    <source>
        <dbReference type="SAM" id="MobiDB-lite"/>
    </source>
</evidence>
<organism evidence="2 3">
    <name type="scientific">Neolewinella aurantiaca</name>
    <dbReference type="NCBI Taxonomy" id="2602767"/>
    <lineage>
        <taxon>Bacteria</taxon>
        <taxon>Pseudomonadati</taxon>
        <taxon>Bacteroidota</taxon>
        <taxon>Saprospiria</taxon>
        <taxon>Saprospirales</taxon>
        <taxon>Lewinellaceae</taxon>
        <taxon>Neolewinella</taxon>
    </lineage>
</organism>
<dbReference type="PROSITE" id="PS51257">
    <property type="entry name" value="PROKAR_LIPOPROTEIN"/>
    <property type="match status" value="1"/>
</dbReference>
<protein>
    <submittedName>
        <fullName evidence="2">Uncharacterized protein</fullName>
    </submittedName>
</protein>
<dbReference type="EMBL" id="VOXD01000016">
    <property type="protein sequence ID" value="TXF89171.1"/>
    <property type="molecule type" value="Genomic_DNA"/>
</dbReference>
<dbReference type="Proteomes" id="UP000321907">
    <property type="component" value="Unassembled WGS sequence"/>
</dbReference>
<gene>
    <name evidence="2" type="ORF">FUA23_11715</name>
</gene>
<accession>A0A5C7FEH4</accession>
<keyword evidence="3" id="KW-1185">Reference proteome</keyword>